<dbReference type="InterPro" id="IPR006680">
    <property type="entry name" value="Amidohydro-rel"/>
</dbReference>
<dbReference type="GO" id="GO:0016831">
    <property type="term" value="F:carboxy-lyase activity"/>
    <property type="evidence" value="ECO:0007669"/>
    <property type="project" value="InterPro"/>
</dbReference>
<dbReference type="Gene3D" id="3.20.20.140">
    <property type="entry name" value="Metal-dependent hydrolases"/>
    <property type="match status" value="1"/>
</dbReference>
<feature type="domain" description="Amidohydrolase-related" evidence="3">
    <location>
        <begin position="4"/>
        <end position="302"/>
    </location>
</feature>
<evidence type="ECO:0000313" key="5">
    <source>
        <dbReference type="Proteomes" id="UP000003111"/>
    </source>
</evidence>
<evidence type="ECO:0000256" key="2">
    <source>
        <dbReference type="SAM" id="MobiDB-lite"/>
    </source>
</evidence>
<name>E2S881_9ACTN</name>
<reference evidence="4" key="1">
    <citation type="submission" date="2010-08" db="EMBL/GenBank/DDBJ databases">
        <authorList>
            <person name="Muzny D."/>
            <person name="Qin X."/>
            <person name="Buhay C."/>
            <person name="Dugan-Rocha S."/>
            <person name="Ding Y."/>
            <person name="Chen G."/>
            <person name="Hawes A."/>
            <person name="Holder M."/>
            <person name="Jhangiani S."/>
            <person name="Johnson A."/>
            <person name="Khan Z."/>
            <person name="Li Z."/>
            <person name="Liu W."/>
            <person name="Liu X."/>
            <person name="Perez L."/>
            <person name="Shen H."/>
            <person name="Wang Q."/>
            <person name="Watt J."/>
            <person name="Xi L."/>
            <person name="Xin Y."/>
            <person name="Zhou J."/>
            <person name="Deng J."/>
            <person name="Jiang H."/>
            <person name="Liu Y."/>
            <person name="Qu J."/>
            <person name="Song X.-Z."/>
            <person name="Zhang L."/>
            <person name="Villasana D."/>
            <person name="Johnson A."/>
            <person name="Liu J."/>
            <person name="Liyanage D."/>
            <person name="Lorensuhewa L."/>
            <person name="Robinson T."/>
            <person name="Song A."/>
            <person name="Song B.-B."/>
            <person name="Dinh H."/>
            <person name="Thornton R."/>
            <person name="Coyle M."/>
            <person name="Francisco L."/>
            <person name="Jackson L."/>
            <person name="Javaid M."/>
            <person name="Korchina V."/>
            <person name="Kovar C."/>
            <person name="Mata R."/>
            <person name="Mathew T."/>
            <person name="Ngo R."/>
            <person name="Nguyen L."/>
            <person name="Nguyen N."/>
            <person name="Okwuonu G."/>
            <person name="Ongeri F."/>
            <person name="Pham C."/>
            <person name="Simmons D."/>
            <person name="Wilczek-Boney K."/>
            <person name="Hale W."/>
            <person name="Jakkamsetti A."/>
            <person name="Pham P."/>
            <person name="Ruth R."/>
            <person name="San Lucas F."/>
            <person name="Warren J."/>
            <person name="Zhang J."/>
            <person name="Zhao Z."/>
            <person name="Zhou C."/>
            <person name="Zhu D."/>
            <person name="Lee S."/>
            <person name="Bess C."/>
            <person name="Blankenburg K."/>
            <person name="Forbes L."/>
            <person name="Fu Q."/>
            <person name="Gubbala S."/>
            <person name="Hirani K."/>
            <person name="Jayaseelan J.C."/>
            <person name="Lara F."/>
            <person name="Munidasa M."/>
            <person name="Palculict T."/>
            <person name="Patil S."/>
            <person name="Pu L.-L."/>
            <person name="Saada N."/>
            <person name="Tang L."/>
            <person name="Weissenberger G."/>
            <person name="Zhu Y."/>
            <person name="Hemphill L."/>
            <person name="Shang Y."/>
            <person name="Youmans B."/>
            <person name="Ayvaz T."/>
            <person name="Ross M."/>
            <person name="Santibanez J."/>
            <person name="Aqrawi P."/>
            <person name="Gross S."/>
            <person name="Joshi V."/>
            <person name="Fowler G."/>
            <person name="Nazareth L."/>
            <person name="Reid J."/>
            <person name="Worley K."/>
            <person name="Petrosino J."/>
            <person name="Highlander S."/>
            <person name="Gibbs R."/>
        </authorList>
    </citation>
    <scope>NUCLEOTIDE SEQUENCE [LARGE SCALE GENOMIC DNA]</scope>
    <source>
        <strain evidence="4">DSM 15272</strain>
    </source>
</reference>
<dbReference type="PANTHER" id="PTHR21240">
    <property type="entry name" value="2-AMINO-3-CARBOXYLMUCONATE-6-SEMIALDEHYDE DECARBOXYLASE"/>
    <property type="match status" value="1"/>
</dbReference>
<dbReference type="EMBL" id="ACLF03000002">
    <property type="protein sequence ID" value="EFQ84386.1"/>
    <property type="molecule type" value="Genomic_DNA"/>
</dbReference>
<dbReference type="GO" id="GO:0005737">
    <property type="term" value="C:cytoplasm"/>
    <property type="evidence" value="ECO:0007669"/>
    <property type="project" value="TreeGrafter"/>
</dbReference>
<dbReference type="Pfam" id="PF04909">
    <property type="entry name" value="Amidohydro_2"/>
    <property type="match status" value="1"/>
</dbReference>
<protein>
    <submittedName>
        <fullName evidence="4">Amidohydrolase family protein</fullName>
    </submittedName>
</protein>
<feature type="region of interest" description="Disordered" evidence="2">
    <location>
        <begin position="321"/>
        <end position="354"/>
    </location>
</feature>
<dbReference type="GO" id="GO:0016787">
    <property type="term" value="F:hydrolase activity"/>
    <property type="evidence" value="ECO:0007669"/>
    <property type="project" value="UniProtKB-KW"/>
</dbReference>
<dbReference type="Proteomes" id="UP000003111">
    <property type="component" value="Unassembled WGS sequence"/>
</dbReference>
<comment type="caution">
    <text evidence="4">The sequence shown here is derived from an EMBL/GenBank/DDBJ whole genome shotgun (WGS) entry which is preliminary data.</text>
</comment>
<keyword evidence="1" id="KW-0456">Lyase</keyword>
<dbReference type="InterPro" id="IPR032465">
    <property type="entry name" value="ACMSD"/>
</dbReference>
<dbReference type="GO" id="GO:0019748">
    <property type="term" value="P:secondary metabolic process"/>
    <property type="evidence" value="ECO:0007669"/>
    <property type="project" value="TreeGrafter"/>
</dbReference>
<dbReference type="InterPro" id="IPR032466">
    <property type="entry name" value="Metal_Hydrolase"/>
</dbReference>
<evidence type="ECO:0000259" key="3">
    <source>
        <dbReference type="Pfam" id="PF04909"/>
    </source>
</evidence>
<evidence type="ECO:0000256" key="1">
    <source>
        <dbReference type="ARBA" id="ARBA00023239"/>
    </source>
</evidence>
<sequence length="354" mass="38296">MVMIDVHAHLFFDELMGEAGTYGPAIQTGPSGHRLVTGGMEWPVSDPSLLAASPASRLDALDDAGIEMQVVSISPLWLFHHAPPEVAERFAGLANNLLSSWCSRTDGRGLGLAQLPTQRPEAAAEELHRCVKDLGMVGGYMGSDARPHLDNEALDPVYQACQDLDVPLFVHSAMPGIDGPPGDPRLDRWTGQAVIGYPLEDTIAASSFLLGSVLDRFPRLDVCLSHAGGGLAMLWGRLSAFARTARSPVTEARLNEHLQRLWFDVHVHSDEADALVRRTLPTDHLVFGSNFGGWDSERPPNHLDPALTSNARRLLRLDRAAGATPPASSSAKHRPPHPMSVQSLPIITTQEVEP</sequence>
<gene>
    <name evidence="4" type="ORF">HMPREF0063_10238</name>
</gene>
<keyword evidence="5" id="KW-1185">Reference proteome</keyword>
<proteinExistence type="predicted"/>
<dbReference type="STRING" id="585531.HMPREF0063_10238"/>
<dbReference type="eggNOG" id="COG2159">
    <property type="taxonomic scope" value="Bacteria"/>
</dbReference>
<feature type="compositionally biased region" description="Low complexity" evidence="2">
    <location>
        <begin position="321"/>
        <end position="330"/>
    </location>
</feature>
<organism evidence="4 5">
    <name type="scientific">Aeromicrobium marinum DSM 15272</name>
    <dbReference type="NCBI Taxonomy" id="585531"/>
    <lineage>
        <taxon>Bacteria</taxon>
        <taxon>Bacillati</taxon>
        <taxon>Actinomycetota</taxon>
        <taxon>Actinomycetes</taxon>
        <taxon>Propionibacteriales</taxon>
        <taxon>Nocardioidaceae</taxon>
        <taxon>Aeromicrobium</taxon>
    </lineage>
</organism>
<accession>E2S881</accession>
<dbReference type="SUPFAM" id="SSF51556">
    <property type="entry name" value="Metallo-dependent hydrolases"/>
    <property type="match status" value="1"/>
</dbReference>
<dbReference type="PANTHER" id="PTHR21240:SF28">
    <property type="entry name" value="ISO-OROTATE DECARBOXYLASE (EUROFUNG)"/>
    <property type="match status" value="1"/>
</dbReference>
<dbReference type="HOGENOM" id="CLU_039329_1_2_11"/>
<dbReference type="AlphaFoldDB" id="E2S881"/>
<dbReference type="OrthoDB" id="8673173at2"/>
<feature type="compositionally biased region" description="Polar residues" evidence="2">
    <location>
        <begin position="340"/>
        <end position="354"/>
    </location>
</feature>
<evidence type="ECO:0000313" key="4">
    <source>
        <dbReference type="EMBL" id="EFQ84386.1"/>
    </source>
</evidence>